<feature type="chain" id="PRO_5041416736" description="Ice-binding protein C-terminal domain-containing protein" evidence="1">
    <location>
        <begin position="24"/>
        <end position="241"/>
    </location>
</feature>
<dbReference type="NCBIfam" id="TIGR02595">
    <property type="entry name" value="PEP_CTERM"/>
    <property type="match status" value="1"/>
</dbReference>
<name>A0AA37VDU6_9BACT</name>
<dbReference type="AlphaFoldDB" id="A0AA37VDU6"/>
<dbReference type="InterPro" id="IPR013424">
    <property type="entry name" value="Ice-binding_C"/>
</dbReference>
<dbReference type="EMBL" id="BRXS01000001">
    <property type="protein sequence ID" value="GLC24209.1"/>
    <property type="molecule type" value="Genomic_DNA"/>
</dbReference>
<evidence type="ECO:0000313" key="4">
    <source>
        <dbReference type="Proteomes" id="UP001161325"/>
    </source>
</evidence>
<keyword evidence="1" id="KW-0732">Signal</keyword>
<reference evidence="3" key="1">
    <citation type="submission" date="2022-08" db="EMBL/GenBank/DDBJ databases">
        <title>Draft genome sequencing of Roseisolibacter agri AW1220.</title>
        <authorList>
            <person name="Tobiishi Y."/>
            <person name="Tonouchi A."/>
        </authorList>
    </citation>
    <scope>NUCLEOTIDE SEQUENCE</scope>
    <source>
        <strain evidence="3">AW1220</strain>
    </source>
</reference>
<comment type="caution">
    <text evidence="3">The sequence shown here is derived from an EMBL/GenBank/DDBJ whole genome shotgun (WGS) entry which is preliminary data.</text>
</comment>
<keyword evidence="4" id="KW-1185">Reference proteome</keyword>
<evidence type="ECO:0000313" key="3">
    <source>
        <dbReference type="EMBL" id="GLC24209.1"/>
    </source>
</evidence>
<feature type="signal peptide" evidence="1">
    <location>
        <begin position="1"/>
        <end position="23"/>
    </location>
</feature>
<dbReference type="Pfam" id="PF07589">
    <property type="entry name" value="PEP-CTERM"/>
    <property type="match status" value="1"/>
</dbReference>
<feature type="domain" description="Ice-binding protein C-terminal" evidence="2">
    <location>
        <begin position="214"/>
        <end position="238"/>
    </location>
</feature>
<evidence type="ECO:0000259" key="2">
    <source>
        <dbReference type="Pfam" id="PF07589"/>
    </source>
</evidence>
<gene>
    <name evidence="3" type="ORF">rosag_07220</name>
</gene>
<accession>A0AA37VDU6</accession>
<organism evidence="3 4">
    <name type="scientific">Roseisolibacter agri</name>
    <dbReference type="NCBI Taxonomy" id="2014610"/>
    <lineage>
        <taxon>Bacteria</taxon>
        <taxon>Pseudomonadati</taxon>
        <taxon>Gemmatimonadota</taxon>
        <taxon>Gemmatimonadia</taxon>
        <taxon>Gemmatimonadales</taxon>
        <taxon>Gemmatimonadaceae</taxon>
        <taxon>Roseisolibacter</taxon>
    </lineage>
</organism>
<dbReference type="Proteomes" id="UP001161325">
    <property type="component" value="Unassembled WGS sequence"/>
</dbReference>
<evidence type="ECO:0000256" key="1">
    <source>
        <dbReference type="SAM" id="SignalP"/>
    </source>
</evidence>
<protein>
    <recommendedName>
        <fullName evidence="2">Ice-binding protein C-terminal domain-containing protein</fullName>
    </recommendedName>
</protein>
<sequence length="241" mass="24471">MSAIRPALRAGLVLLLTAAPAAAQGTNALATSYDGTNTFAGTLSQEFTVGAAPVRITRFGAFDASTPGGQGVRDGFAGTITVQLFQLLQRGAVPSQDVVAAYGSALTFSGTQGTLDGAFRYQALAAPLELPAGFVGRIGAWGFVGADRYFNAFDVSQSGFARMTTDGGGLLDFGSVYYAEAPGGVPTLRSGDGSPGWYGAASFTFEAGRAAVVTPEPGTWALLGTGLVAIAGIAARRRRAG</sequence>
<proteinExistence type="predicted"/>
<dbReference type="RefSeq" id="WP_284348658.1">
    <property type="nucleotide sequence ID" value="NZ_BRXS01000001.1"/>
</dbReference>